<organism evidence="1 2">
    <name type="scientific">Cetraspora pellucida</name>
    <dbReference type="NCBI Taxonomy" id="1433469"/>
    <lineage>
        <taxon>Eukaryota</taxon>
        <taxon>Fungi</taxon>
        <taxon>Fungi incertae sedis</taxon>
        <taxon>Mucoromycota</taxon>
        <taxon>Glomeromycotina</taxon>
        <taxon>Glomeromycetes</taxon>
        <taxon>Diversisporales</taxon>
        <taxon>Gigasporaceae</taxon>
        <taxon>Cetraspora</taxon>
    </lineage>
</organism>
<reference evidence="1" key="1">
    <citation type="submission" date="2021-06" db="EMBL/GenBank/DDBJ databases">
        <authorList>
            <person name="Kallberg Y."/>
            <person name="Tangrot J."/>
            <person name="Rosling A."/>
        </authorList>
    </citation>
    <scope>NUCLEOTIDE SEQUENCE</scope>
    <source>
        <strain evidence="1">28 12/20/2015</strain>
    </source>
</reference>
<accession>A0ACA9KN65</accession>
<name>A0ACA9KN65_9GLOM</name>
<protein>
    <submittedName>
        <fullName evidence="1">7189_t:CDS:1</fullName>
    </submittedName>
</protein>
<proteinExistence type="predicted"/>
<comment type="caution">
    <text evidence="1">The sequence shown here is derived from an EMBL/GenBank/DDBJ whole genome shotgun (WGS) entry which is preliminary data.</text>
</comment>
<dbReference type="EMBL" id="CAJVPW010001320">
    <property type="protein sequence ID" value="CAG8481006.1"/>
    <property type="molecule type" value="Genomic_DNA"/>
</dbReference>
<keyword evidence="2" id="KW-1185">Reference proteome</keyword>
<dbReference type="Proteomes" id="UP000789366">
    <property type="component" value="Unassembled WGS sequence"/>
</dbReference>
<gene>
    <name evidence="1" type="ORF">SPELUC_LOCUS2127</name>
</gene>
<sequence length="709" mass="81855">MAVENKNTYPQPNHQEKENNDNSSEEKSHWEKYHLYYLIFGNSSNNEIDEILNTINQKGGKLSGVKKRVKNWLNGFKFLSQYQTKKGLELDNHVLFCGPPVGSSIEKQQHVFNSAKALVKENAKRGETKPVAIVIEEIDSVGTKDLSGHNTSSKSEVDGLLKIFDEINEKKLNIVVVATTNNPEVLNDALVRPGRLGRRIYVNYPTGEELRKLTDYLQEVMEKNYWDNVYQSIQKNAARFQKKQMGLNFRDLQKAVTGSLEAGVAENNPKIIPAASVFHEELKDVLQTRVNDHNNNLRRQNHLPLIYDDTNEEEYEPKKEKEHVAGFSPECFYVERIGAKKIEIPLFLRPTSEVVFYDWYRQILHSYRQLPLLYNQWWHTLHANTQEARQFTLNILSDYQDYAENILYLGVIVGQKTAGEKFAGALETYTVECLLPDGQCLQLATSTSTRAIGALVKAHADQWGLILPFEIAPVQIAFILIRESPELIDYYQEIYGLLSRHYRCQLYNKNKQVNANVLQADQEGCPFKMIIGKHELEHQEITLIRRDNVERKITIKLEENELEKKYITATEKYWKEMSEINQENKKEFEKAKVANPFRQGQRAGKIFGIISREVQELQKNLYQKSVEFRDKHIFSVASLAELEKKIKDGSKGLFLVPFCNNLDCELKIKEKVPSYSIRCITGEERVIVPQKCLFCQSAAQNRVYLGRSY</sequence>
<evidence type="ECO:0000313" key="1">
    <source>
        <dbReference type="EMBL" id="CAG8481006.1"/>
    </source>
</evidence>
<evidence type="ECO:0000313" key="2">
    <source>
        <dbReference type="Proteomes" id="UP000789366"/>
    </source>
</evidence>